<dbReference type="PROSITE" id="PS51257">
    <property type="entry name" value="PROKAR_LIPOPROTEIN"/>
    <property type="match status" value="1"/>
</dbReference>
<feature type="region of interest" description="Disordered" evidence="1">
    <location>
        <begin position="46"/>
        <end position="148"/>
    </location>
</feature>
<sequence>MRLILRLLLVVVCVGLCSCQKVSPTSNLEGNHITFSAPGVGIFEKQLKGAEQETPANNPETELPTAESTKSGEGNIVVPVIVSGGSNERIKNHVEEVSDKPPPQDNPNCNKTTKPKPDSPTDPNAHDPICRTSEKTQNLRAPTTPWRT</sequence>
<proteinExistence type="evidence at transcript level"/>
<feature type="compositionally biased region" description="Basic and acidic residues" evidence="1">
    <location>
        <begin position="88"/>
        <end position="99"/>
    </location>
</feature>
<keyword evidence="2" id="KW-0732">Signal</keyword>
<reference evidence="3" key="1">
    <citation type="journal article" date="2015" name="Sci. Rep.">
        <title>Tissue- and time-dependent transcription in Ixodes ricinus salivary glands and midguts when blood feeding on the vertebrate host.</title>
        <authorList>
            <person name="Kotsyfakis M."/>
            <person name="Schwarz A."/>
            <person name="Erhart J."/>
            <person name="Ribeiro J.M."/>
        </authorList>
    </citation>
    <scope>NUCLEOTIDE SEQUENCE</scope>
    <source>
        <tissue evidence="3">Salivary gland and midgut</tissue>
    </source>
</reference>
<feature type="signal peptide" evidence="2">
    <location>
        <begin position="1"/>
        <end position="19"/>
    </location>
</feature>
<dbReference type="EMBL" id="GANP01012394">
    <property type="protein sequence ID" value="JAB72074.1"/>
    <property type="molecule type" value="mRNA"/>
</dbReference>
<dbReference type="AlphaFoldDB" id="V5H526"/>
<organism evidence="3">
    <name type="scientific">Ixodes ricinus</name>
    <name type="common">Common tick</name>
    <name type="synonym">Acarus ricinus</name>
    <dbReference type="NCBI Taxonomy" id="34613"/>
    <lineage>
        <taxon>Eukaryota</taxon>
        <taxon>Metazoa</taxon>
        <taxon>Ecdysozoa</taxon>
        <taxon>Arthropoda</taxon>
        <taxon>Chelicerata</taxon>
        <taxon>Arachnida</taxon>
        <taxon>Acari</taxon>
        <taxon>Parasitiformes</taxon>
        <taxon>Ixodida</taxon>
        <taxon>Ixodoidea</taxon>
        <taxon>Ixodidae</taxon>
        <taxon>Ixodinae</taxon>
        <taxon>Ixodes</taxon>
    </lineage>
</organism>
<accession>V5H526</accession>
<feature type="compositionally biased region" description="Basic and acidic residues" evidence="1">
    <location>
        <begin position="115"/>
        <end position="134"/>
    </location>
</feature>
<evidence type="ECO:0000256" key="1">
    <source>
        <dbReference type="SAM" id="MobiDB-lite"/>
    </source>
</evidence>
<feature type="chain" id="PRO_5004734386" evidence="2">
    <location>
        <begin position="20"/>
        <end position="148"/>
    </location>
</feature>
<name>V5H526_IXORI</name>
<feature type="compositionally biased region" description="Polar residues" evidence="1">
    <location>
        <begin position="135"/>
        <end position="148"/>
    </location>
</feature>
<protein>
    <submittedName>
        <fullName evidence="3">Putative secreted protein</fullName>
    </submittedName>
</protein>
<evidence type="ECO:0000256" key="2">
    <source>
        <dbReference type="SAM" id="SignalP"/>
    </source>
</evidence>
<feature type="compositionally biased region" description="Polar residues" evidence="1">
    <location>
        <begin position="54"/>
        <end position="72"/>
    </location>
</feature>
<evidence type="ECO:0000313" key="3">
    <source>
        <dbReference type="EMBL" id="JAB72074.1"/>
    </source>
</evidence>